<evidence type="ECO:0000313" key="7">
    <source>
        <dbReference type="EMBL" id="BBB01892.1"/>
    </source>
</evidence>
<dbReference type="PANTHER" id="PTHR43643">
    <property type="entry name" value="HISTIDINOL-PHOSPHATE AMINOTRANSFERASE 2"/>
    <property type="match status" value="1"/>
</dbReference>
<reference evidence="7 8" key="4">
    <citation type="journal article" date="2020" name="Sci. Rep.">
        <title>beta-carboline chemical signals induce reveromycin production through a LuxR family regulator in Streptomyces sp. SN-593.</title>
        <authorList>
            <person name="Panthee S."/>
            <person name="Kito N."/>
            <person name="Hayashi T."/>
            <person name="Shimizu T."/>
            <person name="Ishikawa J."/>
            <person name="Hamamoto H."/>
            <person name="Osada H."/>
            <person name="Takahashi S."/>
        </authorList>
    </citation>
    <scope>NUCLEOTIDE SEQUENCE [LARGE SCALE GENOMIC DNA]</scope>
    <source>
        <strain evidence="7 8">SN-593</strain>
    </source>
</reference>
<gene>
    <name evidence="7" type="ORF">RVR_9518</name>
</gene>
<dbReference type="Gene3D" id="3.40.640.10">
    <property type="entry name" value="Type I PLP-dependent aspartate aminotransferase-like (Major domain)"/>
    <property type="match status" value="1"/>
</dbReference>
<dbReference type="SUPFAM" id="SSF53383">
    <property type="entry name" value="PLP-dependent transferases"/>
    <property type="match status" value="1"/>
</dbReference>
<keyword evidence="3 7" id="KW-0808">Transferase</keyword>
<protein>
    <submittedName>
        <fullName evidence="7">Putative histidinol-phosphate aminotransferase</fullName>
    </submittedName>
</protein>
<dbReference type="CDD" id="cd00609">
    <property type="entry name" value="AAT_like"/>
    <property type="match status" value="1"/>
</dbReference>
<evidence type="ECO:0000313" key="8">
    <source>
        <dbReference type="Proteomes" id="UP000595703"/>
    </source>
</evidence>
<dbReference type="InterPro" id="IPR015421">
    <property type="entry name" value="PyrdxlP-dep_Trfase_major"/>
</dbReference>
<keyword evidence="4 5" id="KW-0663">Pyridoxal phosphate</keyword>
<dbReference type="GO" id="GO:0008483">
    <property type="term" value="F:transaminase activity"/>
    <property type="evidence" value="ECO:0007669"/>
    <property type="project" value="UniProtKB-KW"/>
</dbReference>
<dbReference type="InterPro" id="IPR015424">
    <property type="entry name" value="PyrdxlP-dep_Trfase"/>
</dbReference>
<evidence type="ECO:0000256" key="5">
    <source>
        <dbReference type="RuleBase" id="RU003693"/>
    </source>
</evidence>
<dbReference type="Proteomes" id="UP000595703">
    <property type="component" value="Chromosome"/>
</dbReference>
<evidence type="ECO:0000256" key="3">
    <source>
        <dbReference type="ARBA" id="ARBA00022679"/>
    </source>
</evidence>
<evidence type="ECO:0000256" key="2">
    <source>
        <dbReference type="ARBA" id="ARBA00022576"/>
    </source>
</evidence>
<dbReference type="PANTHER" id="PTHR43643:SF3">
    <property type="entry name" value="HISTIDINOL-PHOSPHATE AMINOTRANSFERASE"/>
    <property type="match status" value="1"/>
</dbReference>
<comment type="cofactor">
    <cofactor evidence="1 5">
        <name>pyridoxal 5'-phosphate</name>
        <dbReference type="ChEBI" id="CHEBI:597326"/>
    </cofactor>
</comment>
<evidence type="ECO:0000259" key="6">
    <source>
        <dbReference type="Pfam" id="PF00155"/>
    </source>
</evidence>
<keyword evidence="2 7" id="KW-0032">Aminotransferase</keyword>
<dbReference type="EMBL" id="AP018365">
    <property type="protein sequence ID" value="BBB01892.1"/>
    <property type="molecule type" value="Genomic_DNA"/>
</dbReference>
<dbReference type="Pfam" id="PF00155">
    <property type="entry name" value="Aminotran_1_2"/>
    <property type="match status" value="1"/>
</dbReference>
<evidence type="ECO:0000256" key="1">
    <source>
        <dbReference type="ARBA" id="ARBA00001933"/>
    </source>
</evidence>
<dbReference type="PROSITE" id="PS00599">
    <property type="entry name" value="AA_TRANSFER_CLASS_2"/>
    <property type="match status" value="1"/>
</dbReference>
<dbReference type="Gene3D" id="3.90.1150.10">
    <property type="entry name" value="Aspartate Aminotransferase, domain 1"/>
    <property type="match status" value="1"/>
</dbReference>
<dbReference type="InterPro" id="IPR001917">
    <property type="entry name" value="Aminotrans_II_pyridoxalP_BS"/>
</dbReference>
<dbReference type="KEGG" id="arev:RVR_9518"/>
<keyword evidence="8" id="KW-1185">Reference proteome</keyword>
<dbReference type="GO" id="GO:0030170">
    <property type="term" value="F:pyridoxal phosphate binding"/>
    <property type="evidence" value="ECO:0007669"/>
    <property type="project" value="InterPro"/>
</dbReference>
<evidence type="ECO:0000256" key="4">
    <source>
        <dbReference type="ARBA" id="ARBA00022898"/>
    </source>
</evidence>
<dbReference type="InterPro" id="IPR050106">
    <property type="entry name" value="HistidinolP_aminotransfase"/>
</dbReference>
<feature type="domain" description="Aminotransferase class I/classII large" evidence="6">
    <location>
        <begin position="27"/>
        <end position="347"/>
    </location>
</feature>
<dbReference type="AlphaFoldDB" id="A0A7U3UZW5"/>
<proteinExistence type="inferred from homology"/>
<comment type="similarity">
    <text evidence="5">Belongs to the class-II pyridoxal-phosphate-dependent aminotransferase family.</text>
</comment>
<reference evidence="7 8" key="3">
    <citation type="journal article" date="2011" name="Nat. Chem. Biol.">
        <title>Reveromycin A biosynthesis uses RevG and RevJ for stereospecific spiroacetal formation.</title>
        <authorList>
            <person name="Takahashi S."/>
            <person name="Toyoda A."/>
            <person name="Sekiyama Y."/>
            <person name="Takagi H."/>
            <person name="Nogawa T."/>
            <person name="Uramoto M."/>
            <person name="Suzuki R."/>
            <person name="Koshino H."/>
            <person name="Kumano T."/>
            <person name="Panthee S."/>
            <person name="Dairi T."/>
            <person name="Ishikawa J."/>
            <person name="Ikeda H."/>
            <person name="Sakaki Y."/>
            <person name="Osada H."/>
        </authorList>
    </citation>
    <scope>NUCLEOTIDE SEQUENCE [LARGE SCALE GENOMIC DNA]</scope>
    <source>
        <strain evidence="7 8">SN-593</strain>
    </source>
</reference>
<reference evidence="7 8" key="1">
    <citation type="journal article" date="2010" name="J. Bacteriol.">
        <title>Biochemical characterization of a novel indole prenyltransferase from Streptomyces sp. SN-593.</title>
        <authorList>
            <person name="Takahashi S."/>
            <person name="Takagi H."/>
            <person name="Toyoda A."/>
            <person name="Uramoto M."/>
            <person name="Nogawa T."/>
            <person name="Ueki M."/>
            <person name="Sakaki Y."/>
            <person name="Osada H."/>
        </authorList>
    </citation>
    <scope>NUCLEOTIDE SEQUENCE [LARGE SCALE GENOMIC DNA]</scope>
    <source>
        <strain evidence="7 8">SN-593</strain>
    </source>
</reference>
<dbReference type="InterPro" id="IPR004839">
    <property type="entry name" value="Aminotransferase_I/II_large"/>
</dbReference>
<dbReference type="InterPro" id="IPR015422">
    <property type="entry name" value="PyrdxlP-dep_Trfase_small"/>
</dbReference>
<accession>A0A7U3UZW5</accession>
<reference evidence="7 8" key="2">
    <citation type="journal article" date="2011" name="J. Antibiot.">
        <title>Furaquinocins I and J: novel polyketide isoprenoid hybrid compounds from Streptomyces reveromyceticus SN-593.</title>
        <authorList>
            <person name="Panthee S."/>
            <person name="Takahashi S."/>
            <person name="Takagi H."/>
            <person name="Nogawa T."/>
            <person name="Oowada E."/>
            <person name="Uramoto M."/>
            <person name="Osada H."/>
        </authorList>
    </citation>
    <scope>NUCLEOTIDE SEQUENCE [LARGE SCALE GENOMIC DNA]</scope>
    <source>
        <strain evidence="7 8">SN-593</strain>
    </source>
</reference>
<sequence>MAGPASNPFPSIEMQQRATGRTARWRLSTNENEFGTAPSAVRALISCAQDAHRYPDCAHQALRGALARRHGVDEDAVLVATGIDGLLAQVCRALLRPGAAVVTTAGTYPTFAYFAEAAGAAVHTVGPRRDRADAEALAEAAHRHRAALVYLAEPDNPLGGALGAERVRRLADQLPEPTVLVVDGAYAEYQAAGRRLDARDVVGRRLLWLRTFSKAYGLAGLRVGYCLYDRTAVSGLEHGLEHYAVGRIAEAAALAALDDDRHLERTVALTAAGRAHYRERLAALGCRPLPSETNFVTFRVPGDPGRTGEVTDALRQRGTYVRQVHSPGRPDLIRLSVGPPAQRAEVLALLCDLL</sequence>
<dbReference type="RefSeq" id="WP_202237768.1">
    <property type="nucleotide sequence ID" value="NZ_AP018365.1"/>
</dbReference>
<name>A0A7U3UZW5_9ACTN</name>
<organism evidence="7 8">
    <name type="scientific">Actinacidiphila reveromycinica</name>
    <dbReference type="NCBI Taxonomy" id="659352"/>
    <lineage>
        <taxon>Bacteria</taxon>
        <taxon>Bacillati</taxon>
        <taxon>Actinomycetota</taxon>
        <taxon>Actinomycetes</taxon>
        <taxon>Kitasatosporales</taxon>
        <taxon>Streptomycetaceae</taxon>
        <taxon>Actinacidiphila</taxon>
    </lineage>
</organism>